<dbReference type="PANTHER" id="PTHR10039">
    <property type="entry name" value="AMELOGENIN"/>
    <property type="match status" value="1"/>
</dbReference>
<dbReference type="GeneID" id="30073789"/>
<dbReference type="RefSeq" id="XP_018758255.1">
    <property type="nucleotide sequence ID" value="XM_018906150.1"/>
</dbReference>
<accession>W7MW99</accession>
<evidence type="ECO:0000313" key="2">
    <source>
        <dbReference type="Proteomes" id="UP000009096"/>
    </source>
</evidence>
<dbReference type="KEGG" id="fvr:FVEG_16913"/>
<keyword evidence="2" id="KW-1185">Reference proteome</keyword>
<protein>
    <submittedName>
        <fullName evidence="1">Uncharacterized protein</fullName>
    </submittedName>
</protein>
<dbReference type="Proteomes" id="UP000009096">
    <property type="component" value="Chromosome 11"/>
</dbReference>
<gene>
    <name evidence="1" type="ORF">FVEG_16913</name>
</gene>
<dbReference type="AlphaFoldDB" id="W7MW99"/>
<organism evidence="1 2">
    <name type="scientific">Gibberella moniliformis (strain M3125 / FGSC 7600)</name>
    <name type="common">Maize ear and stalk rot fungus</name>
    <name type="synonym">Fusarium verticillioides</name>
    <dbReference type="NCBI Taxonomy" id="334819"/>
    <lineage>
        <taxon>Eukaryota</taxon>
        <taxon>Fungi</taxon>
        <taxon>Dikarya</taxon>
        <taxon>Ascomycota</taxon>
        <taxon>Pezizomycotina</taxon>
        <taxon>Sordariomycetes</taxon>
        <taxon>Hypocreomycetidae</taxon>
        <taxon>Hypocreales</taxon>
        <taxon>Nectriaceae</taxon>
        <taxon>Fusarium</taxon>
        <taxon>Fusarium fujikuroi species complex</taxon>
    </lineage>
</organism>
<proteinExistence type="predicted"/>
<name>W7MW99_GIBM7</name>
<sequence length="144" mass="16585">MHNYVHSRLISLEDEDLKSYLATKIQEKSSEIFLWTYLVVKTIRNKVTHKATSEMLRKHLNTLPRGLASLFDHILQQLEPEDARKTLWIIDALQTAKSNGSTLLLLTFSLLLDEYDVDSAFSLRDGLEYEPIPDEEILQVLVAD</sequence>
<evidence type="ECO:0000313" key="1">
    <source>
        <dbReference type="EMBL" id="EWG52064.1"/>
    </source>
</evidence>
<dbReference type="VEuPathDB" id="FungiDB:FVEG_16913"/>
<reference evidence="1 2" key="1">
    <citation type="journal article" date="2010" name="Nature">
        <title>Comparative genomics reveals mobile pathogenicity chromosomes in Fusarium.</title>
        <authorList>
            <person name="Ma L.J."/>
            <person name="van der Does H.C."/>
            <person name="Borkovich K.A."/>
            <person name="Coleman J.J."/>
            <person name="Daboussi M.J."/>
            <person name="Di Pietro A."/>
            <person name="Dufresne M."/>
            <person name="Freitag M."/>
            <person name="Grabherr M."/>
            <person name="Henrissat B."/>
            <person name="Houterman P.M."/>
            <person name="Kang S."/>
            <person name="Shim W.B."/>
            <person name="Woloshuk C."/>
            <person name="Xie X."/>
            <person name="Xu J.R."/>
            <person name="Antoniw J."/>
            <person name="Baker S.E."/>
            <person name="Bluhm B.H."/>
            <person name="Breakspear A."/>
            <person name="Brown D.W."/>
            <person name="Butchko R.A."/>
            <person name="Chapman S."/>
            <person name="Coulson R."/>
            <person name="Coutinho P.M."/>
            <person name="Danchin E.G."/>
            <person name="Diener A."/>
            <person name="Gale L.R."/>
            <person name="Gardiner D.M."/>
            <person name="Goff S."/>
            <person name="Hammond-Kosack K.E."/>
            <person name="Hilburn K."/>
            <person name="Hua-Van A."/>
            <person name="Jonkers W."/>
            <person name="Kazan K."/>
            <person name="Kodira C.D."/>
            <person name="Koehrsen M."/>
            <person name="Kumar L."/>
            <person name="Lee Y.H."/>
            <person name="Li L."/>
            <person name="Manners J.M."/>
            <person name="Miranda-Saavedra D."/>
            <person name="Mukherjee M."/>
            <person name="Park G."/>
            <person name="Park J."/>
            <person name="Park S.Y."/>
            <person name="Proctor R.H."/>
            <person name="Regev A."/>
            <person name="Ruiz-Roldan M.C."/>
            <person name="Sain D."/>
            <person name="Sakthikumar S."/>
            <person name="Sykes S."/>
            <person name="Schwartz D.C."/>
            <person name="Turgeon B.G."/>
            <person name="Wapinski I."/>
            <person name="Yoder O."/>
            <person name="Young S."/>
            <person name="Zeng Q."/>
            <person name="Zhou S."/>
            <person name="Galagan J."/>
            <person name="Cuomo C.A."/>
            <person name="Kistler H.C."/>
            <person name="Rep M."/>
        </authorList>
    </citation>
    <scope>NUCLEOTIDE SEQUENCE [LARGE SCALE GENOMIC DNA]</scope>
    <source>
        <strain evidence="2">M3125 / FGSC 7600</strain>
    </source>
</reference>
<dbReference type="EMBL" id="CM000588">
    <property type="protein sequence ID" value="EWG52064.1"/>
    <property type="molecule type" value="Genomic_DNA"/>
</dbReference>
<dbReference type="EMBL" id="DS022256">
    <property type="protein sequence ID" value="EWG52064.1"/>
    <property type="molecule type" value="Genomic_DNA"/>
</dbReference>